<comment type="function">
    <text evidence="4 5">This protein binds to 23S rRNA in the presence of protein L20.</text>
</comment>
<evidence type="ECO:0000256" key="1">
    <source>
        <dbReference type="ARBA" id="ARBA00008563"/>
    </source>
</evidence>
<name>A0A081B8G3_9HYPH</name>
<evidence type="ECO:0000256" key="4">
    <source>
        <dbReference type="HAMAP-Rule" id="MF_01363"/>
    </source>
</evidence>
<comment type="similarity">
    <text evidence="1 4 5">Belongs to the bacterial ribosomal protein bL21 family.</text>
</comment>
<dbReference type="GO" id="GO:0005737">
    <property type="term" value="C:cytoplasm"/>
    <property type="evidence" value="ECO:0007669"/>
    <property type="project" value="UniProtKB-ARBA"/>
</dbReference>
<accession>A0A081B8G3</accession>
<dbReference type="AlphaFoldDB" id="A0A081B8G3"/>
<dbReference type="PANTHER" id="PTHR21349">
    <property type="entry name" value="50S RIBOSOMAL PROTEIN L21"/>
    <property type="match status" value="1"/>
</dbReference>
<keyword evidence="4 5" id="KW-0694">RNA-binding</keyword>
<keyword evidence="4 5" id="KW-0699">rRNA-binding</keyword>
<proteinExistence type="inferred from homology"/>
<reference evidence="6 7" key="1">
    <citation type="submission" date="2014-07" db="EMBL/GenBank/DDBJ databases">
        <title>Tepidicaulis marinum gen. nov., sp. nov., a novel marine bacterium denitrifying nitrate to nitrous oxide strictly under microaerobic conditions.</title>
        <authorList>
            <person name="Takeuchi M."/>
            <person name="Yamagishi T."/>
            <person name="Kamagata Y."/>
            <person name="Oshima K."/>
            <person name="Hattori M."/>
            <person name="Katayama T."/>
            <person name="Hanada S."/>
            <person name="Tamaki H."/>
            <person name="Marumo K."/>
            <person name="Maeda H."/>
            <person name="Nedachi M."/>
            <person name="Iwasaki W."/>
            <person name="Suwa Y."/>
            <person name="Sakata S."/>
        </authorList>
    </citation>
    <scope>NUCLEOTIDE SEQUENCE [LARGE SCALE GENOMIC DNA]</scope>
    <source>
        <strain evidence="6 7">MA2</strain>
    </source>
</reference>
<comment type="caution">
    <text evidence="6">The sequence shown here is derived from an EMBL/GenBank/DDBJ whole genome shotgun (WGS) entry which is preliminary data.</text>
</comment>
<gene>
    <name evidence="4" type="primary">rplU</name>
    <name evidence="6" type="ORF">M2A_0830</name>
</gene>
<evidence type="ECO:0000256" key="2">
    <source>
        <dbReference type="ARBA" id="ARBA00022980"/>
    </source>
</evidence>
<dbReference type="RefSeq" id="WP_045443367.1">
    <property type="nucleotide sequence ID" value="NZ_BBIO01000003.1"/>
</dbReference>
<evidence type="ECO:0000313" key="6">
    <source>
        <dbReference type="EMBL" id="GAK44331.1"/>
    </source>
</evidence>
<dbReference type="GO" id="GO:0019843">
    <property type="term" value="F:rRNA binding"/>
    <property type="evidence" value="ECO:0007669"/>
    <property type="project" value="UniProtKB-UniRule"/>
</dbReference>
<evidence type="ECO:0000256" key="3">
    <source>
        <dbReference type="ARBA" id="ARBA00023274"/>
    </source>
</evidence>
<dbReference type="GO" id="GO:1990904">
    <property type="term" value="C:ribonucleoprotein complex"/>
    <property type="evidence" value="ECO:0007669"/>
    <property type="project" value="UniProtKB-KW"/>
</dbReference>
<keyword evidence="3 4" id="KW-0687">Ribonucleoprotein</keyword>
<dbReference type="InterPro" id="IPR036164">
    <property type="entry name" value="bL21-like_sf"/>
</dbReference>
<dbReference type="GO" id="GO:0005840">
    <property type="term" value="C:ribosome"/>
    <property type="evidence" value="ECO:0007669"/>
    <property type="project" value="UniProtKB-KW"/>
</dbReference>
<dbReference type="HAMAP" id="MF_01363">
    <property type="entry name" value="Ribosomal_bL21"/>
    <property type="match status" value="1"/>
</dbReference>
<evidence type="ECO:0000313" key="7">
    <source>
        <dbReference type="Proteomes" id="UP000028702"/>
    </source>
</evidence>
<dbReference type="GO" id="GO:0003735">
    <property type="term" value="F:structural constituent of ribosome"/>
    <property type="evidence" value="ECO:0007669"/>
    <property type="project" value="InterPro"/>
</dbReference>
<sequence length="104" mass="11359">MFAVIKTGGKQYKVAKDDVITVEKLAAEAGSTVELDEVLMLGGEGAQTKIGAPLVDGAKVTAEVVDQTRARKIIVFKKKRRQNYRRKAGHRQHQTVLKITNIAG</sequence>
<protein>
    <recommendedName>
        <fullName evidence="4">Large ribosomal subunit protein bL21</fullName>
    </recommendedName>
</protein>
<dbReference type="GO" id="GO:0006412">
    <property type="term" value="P:translation"/>
    <property type="evidence" value="ECO:0007669"/>
    <property type="project" value="UniProtKB-UniRule"/>
</dbReference>
<keyword evidence="7" id="KW-1185">Reference proteome</keyword>
<dbReference type="InterPro" id="IPR028909">
    <property type="entry name" value="bL21-like"/>
</dbReference>
<dbReference type="NCBIfam" id="TIGR00061">
    <property type="entry name" value="L21"/>
    <property type="match status" value="1"/>
</dbReference>
<dbReference type="EMBL" id="BBIO01000003">
    <property type="protein sequence ID" value="GAK44331.1"/>
    <property type="molecule type" value="Genomic_DNA"/>
</dbReference>
<dbReference type="Pfam" id="PF00829">
    <property type="entry name" value="Ribosomal_L21p"/>
    <property type="match status" value="1"/>
</dbReference>
<dbReference type="Proteomes" id="UP000028702">
    <property type="component" value="Unassembled WGS sequence"/>
</dbReference>
<dbReference type="SUPFAM" id="SSF141091">
    <property type="entry name" value="L21p-like"/>
    <property type="match status" value="1"/>
</dbReference>
<comment type="subunit">
    <text evidence="4">Part of the 50S ribosomal subunit. Contacts protein L20.</text>
</comment>
<evidence type="ECO:0000256" key="5">
    <source>
        <dbReference type="RuleBase" id="RU000562"/>
    </source>
</evidence>
<organism evidence="6 7">
    <name type="scientific">Tepidicaulis marinus</name>
    <dbReference type="NCBI Taxonomy" id="1333998"/>
    <lineage>
        <taxon>Bacteria</taxon>
        <taxon>Pseudomonadati</taxon>
        <taxon>Pseudomonadota</taxon>
        <taxon>Alphaproteobacteria</taxon>
        <taxon>Hyphomicrobiales</taxon>
        <taxon>Parvibaculaceae</taxon>
        <taxon>Tepidicaulis</taxon>
    </lineage>
</organism>
<dbReference type="eggNOG" id="COG0261">
    <property type="taxonomic scope" value="Bacteria"/>
</dbReference>
<dbReference type="PANTHER" id="PTHR21349:SF0">
    <property type="entry name" value="LARGE RIBOSOMAL SUBUNIT PROTEIN BL21M"/>
    <property type="match status" value="1"/>
</dbReference>
<dbReference type="STRING" id="1333998.M2A_0830"/>
<dbReference type="InterPro" id="IPR001787">
    <property type="entry name" value="Ribosomal_bL21"/>
</dbReference>
<keyword evidence="2 4" id="KW-0689">Ribosomal protein</keyword>